<dbReference type="PIRSF" id="PIRSF037903">
    <property type="entry name" value="Subtilisin_rel_GFO_2223"/>
    <property type="match status" value="1"/>
</dbReference>
<gene>
    <name evidence="8" type="ORF">HELGO_WM26297</name>
</gene>
<evidence type="ECO:0000256" key="4">
    <source>
        <dbReference type="ARBA" id="ARBA00022825"/>
    </source>
</evidence>
<dbReference type="PRINTS" id="PR00723">
    <property type="entry name" value="SUBTILISIN"/>
</dbReference>
<dbReference type="PANTHER" id="PTHR43806">
    <property type="entry name" value="PEPTIDASE S8"/>
    <property type="match status" value="1"/>
</dbReference>
<evidence type="ECO:0000256" key="1">
    <source>
        <dbReference type="ARBA" id="ARBA00011073"/>
    </source>
</evidence>
<dbReference type="Gene3D" id="3.40.50.200">
    <property type="entry name" value="Peptidase S8/S53 domain"/>
    <property type="match status" value="1"/>
</dbReference>
<evidence type="ECO:0000259" key="7">
    <source>
        <dbReference type="Pfam" id="PF00082"/>
    </source>
</evidence>
<dbReference type="EMBL" id="CACVAQ010000530">
    <property type="protein sequence ID" value="CAA6830036.1"/>
    <property type="molecule type" value="Genomic_DNA"/>
</dbReference>
<feature type="domain" description="Peptidase S8/S53" evidence="7">
    <location>
        <begin position="172"/>
        <end position="446"/>
    </location>
</feature>
<evidence type="ECO:0000256" key="5">
    <source>
        <dbReference type="PROSITE-ProRule" id="PRU01240"/>
    </source>
</evidence>
<keyword evidence="4 5" id="KW-0720">Serine protease</keyword>
<dbReference type="Pfam" id="PF00082">
    <property type="entry name" value="Peptidase_S8"/>
    <property type="match status" value="1"/>
</dbReference>
<dbReference type="InterPro" id="IPR036852">
    <property type="entry name" value="Peptidase_S8/S53_dom_sf"/>
</dbReference>
<keyword evidence="6" id="KW-0732">Signal</keyword>
<accession>A0A6S6U9Z5</accession>
<dbReference type="PROSITE" id="PS51892">
    <property type="entry name" value="SUBTILASE"/>
    <property type="match status" value="1"/>
</dbReference>
<evidence type="ECO:0000256" key="6">
    <source>
        <dbReference type="SAM" id="SignalP"/>
    </source>
</evidence>
<dbReference type="GO" id="GO:0006508">
    <property type="term" value="P:proteolysis"/>
    <property type="evidence" value="ECO:0007669"/>
    <property type="project" value="UniProtKB-KW"/>
</dbReference>
<dbReference type="InterPro" id="IPR017317">
    <property type="entry name" value="Pept_S8_subtilisin_bacteroid-2"/>
</dbReference>
<reference evidence="8" key="1">
    <citation type="submission" date="2020-01" db="EMBL/GenBank/DDBJ databases">
        <authorList>
            <person name="Meier V. D."/>
            <person name="Meier V D."/>
        </authorList>
    </citation>
    <scope>NUCLEOTIDE SEQUENCE</scope>
    <source>
        <strain evidence="8">HLG_WM_MAG_10</strain>
    </source>
</reference>
<feature type="active site" description="Charge relay system" evidence="5">
    <location>
        <position position="221"/>
    </location>
</feature>
<keyword evidence="3 5" id="KW-0378">Hydrolase</keyword>
<dbReference type="PANTHER" id="PTHR43806:SF67">
    <property type="entry name" value="EGF-LIKE DOMAIN-CONTAINING PROTEIN"/>
    <property type="match status" value="1"/>
</dbReference>
<dbReference type="GO" id="GO:0004252">
    <property type="term" value="F:serine-type endopeptidase activity"/>
    <property type="evidence" value="ECO:0007669"/>
    <property type="project" value="UniProtKB-UniRule"/>
</dbReference>
<sequence length="550" mass="60939">MNAIYCFLFLIISPIILAQSNTDKHAHNLHLVELTDKSSSAFSVFLPQEYLSPRALERRENQGISIDLLDIPVSLSYLKLVDKLAPVQGKSKWLNAVAVHTESKKVLKEIEALPFVKTVQPLGKFRKAKPGKMYSKRPEIDSSKHQESYYGLAETQITMLGGEKLHQLGLTGKGVQVAIVDGGFRNIYRMTVFDSLFLQQRILGTQDFVDGDDFVYESSTHGTSVLSIMAAKQAHLMVGTAPDASYYLFKTEDTRGEFRAEEFYWTLALEYADSVGVDLVNSSMGYTQFRDESMSYQYKDLDGKSTLISKVATIASAKGILIVNAAGNTGHKDWHYLAAPADVAEVLTVAAVQQDSSRAEFSSWGPTADGRIKPDVAALGKNAAYASIITYDVGYSDGTSYACPMIAGMVAALKQAFPRAHNTTLKTAIFNSATQTNQADSSLGYGIPNFFQAYLSLVDSSVFINQLGSVDHPQRIVDNSIHVYVEASKKAPIELTVYNLFGKQLHYHKEELQANIINKVSLYNFRNYREGVYVLKIKTNGKTHWVELVH</sequence>
<proteinExistence type="inferred from homology"/>
<dbReference type="PROSITE" id="PS00138">
    <property type="entry name" value="SUBTILASE_SER"/>
    <property type="match status" value="1"/>
</dbReference>
<evidence type="ECO:0000256" key="3">
    <source>
        <dbReference type="ARBA" id="ARBA00022801"/>
    </source>
</evidence>
<evidence type="ECO:0000256" key="2">
    <source>
        <dbReference type="ARBA" id="ARBA00022670"/>
    </source>
</evidence>
<dbReference type="InterPro" id="IPR015500">
    <property type="entry name" value="Peptidase_S8_subtilisin-rel"/>
</dbReference>
<dbReference type="SUPFAM" id="SSF52743">
    <property type="entry name" value="Subtilisin-like"/>
    <property type="match status" value="1"/>
</dbReference>
<keyword evidence="2 5" id="KW-0645">Protease</keyword>
<protein>
    <submittedName>
        <fullName evidence="8">Subtilisin-like serine proteases</fullName>
    </submittedName>
</protein>
<evidence type="ECO:0000313" key="8">
    <source>
        <dbReference type="EMBL" id="CAA6830036.1"/>
    </source>
</evidence>
<feature type="active site" description="Charge relay system" evidence="5">
    <location>
        <position position="181"/>
    </location>
</feature>
<dbReference type="InterPro" id="IPR026444">
    <property type="entry name" value="Secre_tail"/>
</dbReference>
<name>A0A6S6U9Z5_9BACT</name>
<dbReference type="AlphaFoldDB" id="A0A6S6U9Z5"/>
<feature type="active site" description="Charge relay system" evidence="5">
    <location>
        <position position="400"/>
    </location>
</feature>
<feature type="signal peptide" evidence="6">
    <location>
        <begin position="1"/>
        <end position="18"/>
    </location>
</feature>
<feature type="chain" id="PRO_5028447403" evidence="6">
    <location>
        <begin position="19"/>
        <end position="550"/>
    </location>
</feature>
<dbReference type="NCBIfam" id="TIGR04183">
    <property type="entry name" value="Por_Secre_tail"/>
    <property type="match status" value="1"/>
</dbReference>
<dbReference type="InterPro" id="IPR050131">
    <property type="entry name" value="Peptidase_S8_subtilisin-like"/>
</dbReference>
<dbReference type="InterPro" id="IPR000209">
    <property type="entry name" value="Peptidase_S8/S53_dom"/>
</dbReference>
<dbReference type="InterPro" id="IPR023828">
    <property type="entry name" value="Peptidase_S8_Ser-AS"/>
</dbReference>
<organism evidence="8">
    <name type="scientific">uncultured Aureispira sp</name>
    <dbReference type="NCBI Taxonomy" id="1331704"/>
    <lineage>
        <taxon>Bacteria</taxon>
        <taxon>Pseudomonadati</taxon>
        <taxon>Bacteroidota</taxon>
        <taxon>Saprospiria</taxon>
        <taxon>Saprospirales</taxon>
        <taxon>Saprospiraceae</taxon>
        <taxon>Aureispira</taxon>
        <taxon>environmental samples</taxon>
    </lineage>
</organism>
<comment type="similarity">
    <text evidence="1 5">Belongs to the peptidase S8 family.</text>
</comment>